<dbReference type="Proteomes" id="UP000651452">
    <property type="component" value="Unassembled WGS sequence"/>
</dbReference>
<dbReference type="EMBL" id="RZGK01000023">
    <property type="protein sequence ID" value="KAF9690566.1"/>
    <property type="molecule type" value="Genomic_DNA"/>
</dbReference>
<dbReference type="OrthoDB" id="3726939at2759"/>
<keyword evidence="4" id="KW-1185">Reference proteome</keyword>
<evidence type="ECO:0000313" key="3">
    <source>
        <dbReference type="EMBL" id="KAF9690566.1"/>
    </source>
</evidence>
<name>A0A8H7IV11_9PLEO</name>
<gene>
    <name evidence="3" type="ORF">EKO04_011507</name>
</gene>
<dbReference type="AlphaFoldDB" id="A0A8H7IV11"/>
<evidence type="ECO:0000256" key="1">
    <source>
        <dbReference type="SAM" id="MobiDB-lite"/>
    </source>
</evidence>
<accession>A0A8H7IV11</accession>
<feature type="transmembrane region" description="Helical" evidence="2">
    <location>
        <begin position="102"/>
        <end position="121"/>
    </location>
</feature>
<keyword evidence="2" id="KW-0812">Transmembrane</keyword>
<reference evidence="3" key="2">
    <citation type="submission" date="2020-09" db="EMBL/GenBank/DDBJ databases">
        <title>Reference genome assembly for Australian Ascochyta lentis isolate Al4.</title>
        <authorList>
            <person name="Lee R.C."/>
            <person name="Farfan-Caceres L.M."/>
            <person name="Debler J.W."/>
            <person name="Williams A.H."/>
            <person name="Henares B.M."/>
        </authorList>
    </citation>
    <scope>NUCLEOTIDE SEQUENCE</scope>
    <source>
        <strain evidence="3">Al4</strain>
    </source>
</reference>
<evidence type="ECO:0000313" key="4">
    <source>
        <dbReference type="Proteomes" id="UP000651452"/>
    </source>
</evidence>
<organism evidence="3 4">
    <name type="scientific">Ascochyta lentis</name>
    <dbReference type="NCBI Taxonomy" id="205686"/>
    <lineage>
        <taxon>Eukaryota</taxon>
        <taxon>Fungi</taxon>
        <taxon>Dikarya</taxon>
        <taxon>Ascomycota</taxon>
        <taxon>Pezizomycotina</taxon>
        <taxon>Dothideomycetes</taxon>
        <taxon>Pleosporomycetidae</taxon>
        <taxon>Pleosporales</taxon>
        <taxon>Pleosporineae</taxon>
        <taxon>Didymellaceae</taxon>
        <taxon>Ascochyta</taxon>
    </lineage>
</organism>
<feature type="region of interest" description="Disordered" evidence="1">
    <location>
        <begin position="49"/>
        <end position="81"/>
    </location>
</feature>
<feature type="transmembrane region" description="Helical" evidence="2">
    <location>
        <begin position="635"/>
        <end position="658"/>
    </location>
</feature>
<feature type="transmembrane region" description="Helical" evidence="2">
    <location>
        <begin position="180"/>
        <end position="208"/>
    </location>
</feature>
<proteinExistence type="predicted"/>
<keyword evidence="2" id="KW-0472">Membrane</keyword>
<comment type="caution">
    <text evidence="3">The sequence shown here is derived from an EMBL/GenBank/DDBJ whole genome shotgun (WGS) entry which is preliminary data.</text>
</comment>
<feature type="transmembrane region" description="Helical" evidence="2">
    <location>
        <begin position="142"/>
        <end position="160"/>
    </location>
</feature>
<evidence type="ECO:0000256" key="2">
    <source>
        <dbReference type="SAM" id="Phobius"/>
    </source>
</evidence>
<reference evidence="3" key="1">
    <citation type="submission" date="2018-12" db="EMBL/GenBank/DDBJ databases">
        <authorList>
            <person name="Syme R.A."/>
            <person name="Farfan-Caceres L."/>
            <person name="Lichtenzveig J."/>
        </authorList>
    </citation>
    <scope>NUCLEOTIDE SEQUENCE</scope>
    <source>
        <strain evidence="3">Al4</strain>
    </source>
</reference>
<protein>
    <submittedName>
        <fullName evidence="3">Uncharacterized protein</fullName>
    </submittedName>
</protein>
<sequence>MEGMHRETAESNSGPTFRTAASRFLRPNSATGSNDHSAIRYIPAQTNEIDGNGHLDNGSSAAKQPHVNHGSVDATSTTNSHPDPASHVFWHGLPVYALTWEFLGIVISILFLILGAFVANLRGQNETEWSKRIIQATRIAPSIWPILFSGVLGNAVRRFANWRAERGIQLVALEHLMGSLTMASSIVATLTLSILKPASLVLIILWAFNPLGSQASFRGIYLKDTVGSETGKITYYDPRLSLQMNLTMWSFGMQRTKPTIRALYSTLLYDIVPTIQYVDPSTPTYQETITKLGGPQAAAVQASMDSWGNVRIPHLEYAAGYDPSNPHEWVSIPWTDAVQNYSSLMGARFEGVNRVITGNTTFNMTSSYQTLDCSPWINLSEAQTPEWTLSTVKQNYTDLVQLGTISGNSTKKYDRTFPRPYWVASSAGTAYNRTYPGHPRLFFGSGFPSDDVEPKQVMSVTSCASATTYVDVQVTCISKGLGTKLNCGVDAMRKMHTPPESEEHNLLESWRVREETGVNVFPQVPNWFLNGFMDVIDDNQGGSSTSSVVEWYLQDPSTAFGSAAYTRLLFADLKDVDIKTVEKRLSLLYNTLWQLGWTYQTVNSGNWTRDEGIDNLSNVTSFIVKPLEPVYELDIPWLVVYFVSVGVMFLAAAVSLFLHAKCTAPPILGYVSSLIRDSVFFGDGGIQGNSMEGGATKARRLATMEVKIADVWSEESVGRVAFAPAQGRGVVKKERWYE</sequence>
<keyword evidence="2" id="KW-1133">Transmembrane helix</keyword>